<protein>
    <submittedName>
        <fullName evidence="7">Vegetative incompatibility protein 4</fullName>
    </submittedName>
</protein>
<name>A0ABR2JM97_9PEZI</name>
<organism evidence="7 8">
    <name type="scientific">Apiospora arundinis</name>
    <dbReference type="NCBI Taxonomy" id="335852"/>
    <lineage>
        <taxon>Eukaryota</taxon>
        <taxon>Fungi</taxon>
        <taxon>Dikarya</taxon>
        <taxon>Ascomycota</taxon>
        <taxon>Pezizomycotina</taxon>
        <taxon>Sordariomycetes</taxon>
        <taxon>Xylariomycetidae</taxon>
        <taxon>Amphisphaeriales</taxon>
        <taxon>Apiosporaceae</taxon>
        <taxon>Apiospora</taxon>
    </lineage>
</organism>
<dbReference type="Pfam" id="PF22939">
    <property type="entry name" value="WHD_GPIID"/>
    <property type="match status" value="1"/>
</dbReference>
<dbReference type="InterPro" id="IPR027417">
    <property type="entry name" value="P-loop_NTPase"/>
</dbReference>
<dbReference type="InterPro" id="IPR054471">
    <property type="entry name" value="GPIID_WHD"/>
</dbReference>
<dbReference type="PANTHER" id="PTHR10039:SF16">
    <property type="entry name" value="GPI INOSITOL-DEACYLASE"/>
    <property type="match status" value="1"/>
</dbReference>
<dbReference type="SMART" id="SM00320">
    <property type="entry name" value="WD40"/>
    <property type="match status" value="6"/>
</dbReference>
<feature type="domain" description="DUF676" evidence="4">
    <location>
        <begin position="109"/>
        <end position="278"/>
    </location>
</feature>
<comment type="caution">
    <text evidence="7">The sequence shown here is derived from an EMBL/GenBank/DDBJ whole genome shotgun (WGS) entry which is preliminary data.</text>
</comment>
<dbReference type="Gene3D" id="3.40.50.300">
    <property type="entry name" value="P-loop containing nucleotide triphosphate hydrolases"/>
    <property type="match status" value="1"/>
</dbReference>
<dbReference type="InterPro" id="IPR001680">
    <property type="entry name" value="WD40_rpt"/>
</dbReference>
<keyword evidence="2" id="KW-0677">Repeat</keyword>
<dbReference type="InterPro" id="IPR029058">
    <property type="entry name" value="AB_hydrolase_fold"/>
</dbReference>
<dbReference type="PANTHER" id="PTHR10039">
    <property type="entry name" value="AMELOGENIN"/>
    <property type="match status" value="1"/>
</dbReference>
<reference evidence="7 8" key="1">
    <citation type="journal article" date="2024" name="IMA Fungus">
        <title>Apiospora arundinis, a panoply of carbohydrate-active enzymes and secondary metabolites.</title>
        <authorList>
            <person name="Sorensen T."/>
            <person name="Petersen C."/>
            <person name="Muurmann A.T."/>
            <person name="Christiansen J.V."/>
            <person name="Brundto M.L."/>
            <person name="Overgaard C.K."/>
            <person name="Boysen A.T."/>
            <person name="Wollenberg R.D."/>
            <person name="Larsen T.O."/>
            <person name="Sorensen J.L."/>
            <person name="Nielsen K.L."/>
            <person name="Sondergaard T.E."/>
        </authorList>
    </citation>
    <scope>NUCLEOTIDE SEQUENCE [LARGE SCALE GENOMIC DNA]</scope>
    <source>
        <strain evidence="7 8">AAU 773</strain>
    </source>
</reference>
<evidence type="ECO:0000256" key="3">
    <source>
        <dbReference type="SAM" id="MobiDB-lite"/>
    </source>
</evidence>
<feature type="compositionally biased region" description="Polar residues" evidence="3">
    <location>
        <begin position="39"/>
        <end position="59"/>
    </location>
</feature>
<evidence type="ECO:0000313" key="7">
    <source>
        <dbReference type="EMBL" id="KAK8879941.1"/>
    </source>
</evidence>
<evidence type="ECO:0000259" key="4">
    <source>
        <dbReference type="Pfam" id="PF05057"/>
    </source>
</evidence>
<dbReference type="SUPFAM" id="SSF53474">
    <property type="entry name" value="alpha/beta-Hydrolases"/>
    <property type="match status" value="1"/>
</dbReference>
<accession>A0ABR2JM97</accession>
<feature type="domain" description="Nephrocystin 3-like N-terminal" evidence="6">
    <location>
        <begin position="398"/>
        <end position="560"/>
    </location>
</feature>
<feature type="domain" description="GPI inositol-deacylase winged helix" evidence="5">
    <location>
        <begin position="672"/>
        <end position="742"/>
    </location>
</feature>
<comment type="similarity">
    <text evidence="1">Belongs to the putative lipase ROG1 family.</text>
</comment>
<keyword evidence="8" id="KW-1185">Reference proteome</keyword>
<dbReference type="Gene3D" id="3.40.50.1820">
    <property type="entry name" value="alpha/beta hydrolase"/>
    <property type="match status" value="1"/>
</dbReference>
<feature type="region of interest" description="Disordered" evidence="3">
    <location>
        <begin position="1"/>
        <end position="90"/>
    </location>
</feature>
<dbReference type="Proteomes" id="UP001390339">
    <property type="component" value="Unassembled WGS sequence"/>
</dbReference>
<dbReference type="EMBL" id="JAPCWZ010000001">
    <property type="protein sequence ID" value="KAK8879941.1"/>
    <property type="molecule type" value="Genomic_DNA"/>
</dbReference>
<evidence type="ECO:0000256" key="1">
    <source>
        <dbReference type="ARBA" id="ARBA00007920"/>
    </source>
</evidence>
<evidence type="ECO:0000313" key="8">
    <source>
        <dbReference type="Proteomes" id="UP001390339"/>
    </source>
</evidence>
<dbReference type="InterPro" id="IPR015943">
    <property type="entry name" value="WD40/YVTN_repeat-like_dom_sf"/>
</dbReference>
<evidence type="ECO:0000259" key="6">
    <source>
        <dbReference type="Pfam" id="PF24883"/>
    </source>
</evidence>
<evidence type="ECO:0000256" key="2">
    <source>
        <dbReference type="ARBA" id="ARBA00022737"/>
    </source>
</evidence>
<dbReference type="SUPFAM" id="SSF82171">
    <property type="entry name" value="DPP6 N-terminal domain-like"/>
    <property type="match status" value="1"/>
</dbReference>
<gene>
    <name evidence="7" type="ORF">PGQ11_001235</name>
</gene>
<dbReference type="Pfam" id="PF05057">
    <property type="entry name" value="DUF676"/>
    <property type="match status" value="1"/>
</dbReference>
<evidence type="ECO:0000259" key="5">
    <source>
        <dbReference type="Pfam" id="PF22939"/>
    </source>
</evidence>
<dbReference type="InterPro" id="IPR056884">
    <property type="entry name" value="NPHP3-like_N"/>
</dbReference>
<sequence>MFHRKFFSISKSRRVNETTTPELPESPEPRSERSQSLETDATITGSRDEYTTGSQSSYFNYEHRRSEPSVPASLSNIPIRTRSGPASRADDPLDLTLVHNPNLPHAIDIIFIHGLGGSSRLSWCKNHDMDLFWPMRWLPKDQDLQNARVFTFGYNADFRSSSQSPTLGIADFAKNLLYDMVYATDRQGANLGIGETPVAFVVHSMGGLVFKKMYLEAQLDDRYAKIAEAIKAVVFLATPHRGADLSETLNKLLSVSFRNSPKQYVSELGKHGAFLRTVNDQFRHTAKHLQIFSFYETLQTSLGIGSTLVVTEDASKLGYPGEVSRSLNANHHDVCKFATPDDANYRAVMGAIKAIVNSFAESHVESMEEDLEKVRALLAVPDLQDHDLGVFASRQLDGTCVSTLQDHRLASWLSTEPSSKLLWLQSKPARGKSVFCSFLVNHLRETSNTVQHFFFRDGDETKRSVGSLLRSLAFQLASQIPEYRQALISLANSGYRPKDTDWKAMWKQLFAPILTQSMATLPIYWIIDGLDETPAAQQVFDLIGDVRNSTTPIRVLLASRWTPLLATSFARVSSRLNSLSFSLDNNTTDMRRFVEEELQYLGWDSSVKAEVMAKVLDQANDNFLWVRLIMEEIRECNTEEDVRFALSELPPGMESLFRRMEDSISKIRRPSDKNLARQLLMWTIHTRRPIAMDELMEILTPEFGQILDLATSASRLCGHFIVIEGQNRLGILHKTAREYLTATAQLPFSLEEVTCHNEIFELCVTSFMEKGLRSRLRNAETPPLVYRATSWMHHLMKAARASSRSSVIDSDRQLDILTRFFTQSSVLSWIQSLASFRQLRTLVEVSHALSSFVKRKRKEDSARDPSMRRFEDLEMLEVWARDLLKLPGKFGRILLQDPSAIQTSVAPFCPIGSAIHKLFSTASPKPKVRGLPEDWDDCLARFSIGKDRQGASIKTCSQYLAVADTEGSISIWDSTTFHHLKQLEHGAAVSAMSFSSSGRQIATYGLRNTKVWDIGNGDILKSINNPPDMRALTLVFTDNDSSLLVGTERRCVLKVPITVDSAPSAWKEAISLSDVESVEGTYLNAPTVMSVSPDHTKIIAAYRRFPAAVWDLSTARAMRRINRDCKSGRSASLLPFVQGISWHPNSEEFVGIFLDGYTFQMNLIENTYREQAPEGQFPAAIRMSPDGLMYAICGVSGTTRLYDYQTSVLIYQLNSEALVTDLCFSQDGRRLYDLRSNSCNVWEPNALVRLEAAEDNPASSQAPEESIEQSNFASESFADNPVPIVVVALIPSHSVVCFGDDDGLLVLLDYATGERVLLDQTVSGMAIEHLSCNNDNHLVYAEVSSRLTVLRLQSAAAGWSNERVARFKPQSNAGEIKQLLLSPDSKLLLVSTERTVQMWSLYPKAQIHVMDTTQLWQPSSWWALHSTSANHLLSITALQCRIVGLDDAAIARQFRVAQGQPMTPYAIEAGGTTQQSHKPSLVMGEPDEYLERVQPTHYKGHLLLTLTRRNTRGNSQSRFAVLDSGTNLSEPSNDESVLPYWIPPEISNQIEVALNVLKNGHIIYLDQSFGVCTWSLKSVRGLEDVKRHFFVPRDWIMQDSLHLLAVDVDGTILCPRNGSVSAIETSTVSEW</sequence>
<dbReference type="Pfam" id="PF24883">
    <property type="entry name" value="NPHP3_N"/>
    <property type="match status" value="1"/>
</dbReference>
<dbReference type="Gene3D" id="2.130.10.10">
    <property type="entry name" value="YVTN repeat-like/Quinoprotein amine dehydrogenase"/>
    <property type="match status" value="3"/>
</dbReference>
<dbReference type="InterPro" id="IPR007751">
    <property type="entry name" value="DUF676_lipase-like"/>
</dbReference>
<proteinExistence type="inferred from homology"/>